<dbReference type="EMBL" id="OV725081">
    <property type="protein sequence ID" value="CAH1401485.1"/>
    <property type="molecule type" value="Genomic_DNA"/>
</dbReference>
<organism evidence="1 2">
    <name type="scientific">Nezara viridula</name>
    <name type="common">Southern green stink bug</name>
    <name type="synonym">Cimex viridulus</name>
    <dbReference type="NCBI Taxonomy" id="85310"/>
    <lineage>
        <taxon>Eukaryota</taxon>
        <taxon>Metazoa</taxon>
        <taxon>Ecdysozoa</taxon>
        <taxon>Arthropoda</taxon>
        <taxon>Hexapoda</taxon>
        <taxon>Insecta</taxon>
        <taxon>Pterygota</taxon>
        <taxon>Neoptera</taxon>
        <taxon>Paraneoptera</taxon>
        <taxon>Hemiptera</taxon>
        <taxon>Heteroptera</taxon>
        <taxon>Panheteroptera</taxon>
        <taxon>Pentatomomorpha</taxon>
        <taxon>Pentatomoidea</taxon>
        <taxon>Pentatomidae</taxon>
        <taxon>Pentatominae</taxon>
        <taxon>Nezara</taxon>
    </lineage>
</organism>
<keyword evidence="2" id="KW-1185">Reference proteome</keyword>
<evidence type="ECO:0000313" key="2">
    <source>
        <dbReference type="Proteomes" id="UP001152798"/>
    </source>
</evidence>
<protein>
    <recommendedName>
        <fullName evidence="3">Outer dense fiber protein 3</fullName>
    </recommendedName>
</protein>
<dbReference type="AlphaFoldDB" id="A0A9P0MR05"/>
<accession>A0A9P0MR05</accession>
<reference evidence="1" key="1">
    <citation type="submission" date="2022-01" db="EMBL/GenBank/DDBJ databases">
        <authorList>
            <person name="King R."/>
        </authorList>
    </citation>
    <scope>NUCLEOTIDE SEQUENCE</scope>
</reference>
<gene>
    <name evidence="1" type="ORF">NEZAVI_LOCUS10497</name>
</gene>
<evidence type="ECO:0000313" key="1">
    <source>
        <dbReference type="EMBL" id="CAH1401485.1"/>
    </source>
</evidence>
<dbReference type="Proteomes" id="UP001152798">
    <property type="component" value="Chromosome 5"/>
</dbReference>
<proteinExistence type="predicted"/>
<dbReference type="OrthoDB" id="440566at2759"/>
<sequence>MAAKTGYKHNSPGPKYLLSTTIGPNCTDPTIKSPPGCVIGNLPIKTYRTFSPAPNKYDTSGYNRNGKMSSPAFYFGTKSPLLSSRNIIPSPQRYGTHLCPDTRHVRPPAWELGNPYHRSYKMAGPAPKYMIPKVTGAFPPDLPNVPAYTILGRDALKYSKSSSPGPGKYGLTDPGLYLTRAPSPAILSKRKESTIHSQTIPGPKYSANYNWKVDPPSYTFGMKHSMYEVITYMPEDKQPFFGL</sequence>
<name>A0A9P0MR05_NEZVI</name>
<evidence type="ECO:0008006" key="3">
    <source>
        <dbReference type="Google" id="ProtNLM"/>
    </source>
</evidence>